<evidence type="ECO:0000313" key="2">
    <source>
        <dbReference type="EnsemblMetazoa" id="CJA35718.1"/>
    </source>
</evidence>
<name>A0A8R1IRV6_CAEJA</name>
<evidence type="ECO:0000313" key="3">
    <source>
        <dbReference type="Proteomes" id="UP000005237"/>
    </source>
</evidence>
<feature type="compositionally biased region" description="Polar residues" evidence="1">
    <location>
        <begin position="31"/>
        <end position="40"/>
    </location>
</feature>
<sequence>MVRNEFSYANPPKREDSNHVQLAGSGLPGGEQQSISSSEVASADDISKPTQLALPSSSTTASSSSALQYSVPMDENNHRYVGLVNQ</sequence>
<dbReference type="EnsemblMetazoa" id="CJA35718.1">
    <property type="protein sequence ID" value="CJA35718.1"/>
    <property type="gene ID" value="WBGene00211565"/>
</dbReference>
<proteinExistence type="predicted"/>
<protein>
    <submittedName>
        <fullName evidence="2">Uncharacterized protein</fullName>
    </submittedName>
</protein>
<dbReference type="AlphaFoldDB" id="A0A8R1IRV6"/>
<accession>A0A8R1IRV6</accession>
<dbReference type="Proteomes" id="UP000005237">
    <property type="component" value="Unassembled WGS sequence"/>
</dbReference>
<organism evidence="2 3">
    <name type="scientific">Caenorhabditis japonica</name>
    <dbReference type="NCBI Taxonomy" id="281687"/>
    <lineage>
        <taxon>Eukaryota</taxon>
        <taxon>Metazoa</taxon>
        <taxon>Ecdysozoa</taxon>
        <taxon>Nematoda</taxon>
        <taxon>Chromadorea</taxon>
        <taxon>Rhabditida</taxon>
        <taxon>Rhabditina</taxon>
        <taxon>Rhabditomorpha</taxon>
        <taxon>Rhabditoidea</taxon>
        <taxon>Rhabditidae</taxon>
        <taxon>Peloderinae</taxon>
        <taxon>Caenorhabditis</taxon>
    </lineage>
</organism>
<keyword evidence="3" id="KW-1185">Reference proteome</keyword>
<feature type="region of interest" description="Disordered" evidence="1">
    <location>
        <begin position="1"/>
        <end position="86"/>
    </location>
</feature>
<reference evidence="2" key="2">
    <citation type="submission" date="2022-06" db="UniProtKB">
        <authorList>
            <consortium name="EnsemblMetazoa"/>
        </authorList>
    </citation>
    <scope>IDENTIFICATION</scope>
    <source>
        <strain evidence="2">DF5081</strain>
    </source>
</reference>
<feature type="compositionally biased region" description="Low complexity" evidence="1">
    <location>
        <begin position="49"/>
        <end position="68"/>
    </location>
</feature>
<evidence type="ECO:0000256" key="1">
    <source>
        <dbReference type="SAM" id="MobiDB-lite"/>
    </source>
</evidence>
<reference evidence="3" key="1">
    <citation type="submission" date="2010-08" db="EMBL/GenBank/DDBJ databases">
        <authorList>
            <consortium name="Caenorhabditis japonica Sequencing Consortium"/>
            <person name="Wilson R.K."/>
        </authorList>
    </citation>
    <scope>NUCLEOTIDE SEQUENCE [LARGE SCALE GENOMIC DNA]</scope>
    <source>
        <strain evidence="3">DF5081</strain>
    </source>
</reference>